<dbReference type="Proteomes" id="UP000014760">
    <property type="component" value="Unassembled WGS sequence"/>
</dbReference>
<evidence type="ECO:0000313" key="5">
    <source>
        <dbReference type="EnsemblMetazoa" id="CapteP87706"/>
    </source>
</evidence>
<keyword evidence="3" id="KW-0677">Repeat</keyword>
<dbReference type="SMART" id="SM00369">
    <property type="entry name" value="LRR_TYP"/>
    <property type="match status" value="3"/>
</dbReference>
<keyword evidence="6" id="KW-1185">Reference proteome</keyword>
<evidence type="ECO:0008006" key="7">
    <source>
        <dbReference type="Google" id="ProtNLM"/>
    </source>
</evidence>
<dbReference type="InterPro" id="IPR032675">
    <property type="entry name" value="LRR_dom_sf"/>
</dbReference>
<evidence type="ECO:0000313" key="4">
    <source>
        <dbReference type="EMBL" id="ELU15686.1"/>
    </source>
</evidence>
<feature type="non-terminal residue" evidence="4">
    <location>
        <position position="1"/>
    </location>
</feature>
<evidence type="ECO:0000313" key="6">
    <source>
        <dbReference type="Proteomes" id="UP000014760"/>
    </source>
</evidence>
<dbReference type="EMBL" id="AMQN01017900">
    <property type="status" value="NOT_ANNOTATED_CDS"/>
    <property type="molecule type" value="Genomic_DNA"/>
</dbReference>
<organism evidence="4">
    <name type="scientific">Capitella teleta</name>
    <name type="common">Polychaete worm</name>
    <dbReference type="NCBI Taxonomy" id="283909"/>
    <lineage>
        <taxon>Eukaryota</taxon>
        <taxon>Metazoa</taxon>
        <taxon>Spiralia</taxon>
        <taxon>Lophotrochozoa</taxon>
        <taxon>Annelida</taxon>
        <taxon>Polychaeta</taxon>
        <taxon>Sedentaria</taxon>
        <taxon>Scolecida</taxon>
        <taxon>Capitellidae</taxon>
        <taxon>Capitella</taxon>
    </lineage>
</organism>
<sequence length="133" mass="14690">ACPPQCKCLGHTLICNHLNWSVFRNLSESILAFTSRHTNGKLDNTAFLLMARLISLTLTHGLIKSLPSGANSLFKNQGRLLYLDLSYNQIESLPQNGFYGLTVLKSINLTNNPLLNIGRGFISDSNRLTSLSL</sequence>
<keyword evidence="2" id="KW-0732">Signal</keyword>
<gene>
    <name evidence="4" type="ORF">CAPTEDRAFT_87706</name>
</gene>
<dbReference type="AlphaFoldDB" id="R7VHD6"/>
<keyword evidence="1" id="KW-0433">Leucine-rich repeat</keyword>
<dbReference type="SUPFAM" id="SSF52058">
    <property type="entry name" value="L domain-like"/>
    <property type="match status" value="1"/>
</dbReference>
<dbReference type="InterPro" id="IPR050328">
    <property type="entry name" value="Dev_Immune_Receptor"/>
</dbReference>
<name>R7VHD6_CAPTE</name>
<reference evidence="5" key="3">
    <citation type="submission" date="2015-06" db="UniProtKB">
        <authorList>
            <consortium name="EnsemblMetazoa"/>
        </authorList>
    </citation>
    <scope>IDENTIFICATION</scope>
</reference>
<evidence type="ECO:0000256" key="1">
    <source>
        <dbReference type="ARBA" id="ARBA00022614"/>
    </source>
</evidence>
<dbReference type="InterPro" id="IPR001611">
    <property type="entry name" value="Leu-rich_rpt"/>
</dbReference>
<dbReference type="Pfam" id="PF13855">
    <property type="entry name" value="LRR_8"/>
    <property type="match status" value="1"/>
</dbReference>
<dbReference type="HOGENOM" id="CLU_2151988_0_0_1"/>
<dbReference type="EnsemblMetazoa" id="CapteT87706">
    <property type="protein sequence ID" value="CapteP87706"/>
    <property type="gene ID" value="CapteG87706"/>
</dbReference>
<proteinExistence type="predicted"/>
<dbReference type="Gene3D" id="3.80.10.10">
    <property type="entry name" value="Ribonuclease Inhibitor"/>
    <property type="match status" value="1"/>
</dbReference>
<protein>
    <recommendedName>
        <fullName evidence="7">LRRNT domain-containing protein</fullName>
    </recommendedName>
</protein>
<feature type="non-terminal residue" evidence="4">
    <location>
        <position position="133"/>
    </location>
</feature>
<reference evidence="6" key="1">
    <citation type="submission" date="2012-12" db="EMBL/GenBank/DDBJ databases">
        <authorList>
            <person name="Hellsten U."/>
            <person name="Grimwood J."/>
            <person name="Chapman J.A."/>
            <person name="Shapiro H."/>
            <person name="Aerts A."/>
            <person name="Otillar R.P."/>
            <person name="Terry A.Y."/>
            <person name="Boore J.L."/>
            <person name="Simakov O."/>
            <person name="Marletaz F."/>
            <person name="Cho S.-J."/>
            <person name="Edsinger-Gonzales E."/>
            <person name="Havlak P."/>
            <person name="Kuo D.-H."/>
            <person name="Larsson T."/>
            <person name="Lv J."/>
            <person name="Arendt D."/>
            <person name="Savage R."/>
            <person name="Osoegawa K."/>
            <person name="de Jong P."/>
            <person name="Lindberg D.R."/>
            <person name="Seaver E.C."/>
            <person name="Weisblat D.A."/>
            <person name="Putnam N.H."/>
            <person name="Grigoriev I.V."/>
            <person name="Rokhsar D.S."/>
        </authorList>
    </citation>
    <scope>NUCLEOTIDE SEQUENCE</scope>
    <source>
        <strain evidence="6">I ESC-2004</strain>
    </source>
</reference>
<dbReference type="EMBL" id="KB293642">
    <property type="protein sequence ID" value="ELU15686.1"/>
    <property type="molecule type" value="Genomic_DNA"/>
</dbReference>
<accession>R7VHD6</accession>
<dbReference type="STRING" id="283909.R7VHD6"/>
<dbReference type="PROSITE" id="PS51450">
    <property type="entry name" value="LRR"/>
    <property type="match status" value="1"/>
</dbReference>
<evidence type="ECO:0000256" key="3">
    <source>
        <dbReference type="ARBA" id="ARBA00022737"/>
    </source>
</evidence>
<evidence type="ECO:0000256" key="2">
    <source>
        <dbReference type="ARBA" id="ARBA00022729"/>
    </source>
</evidence>
<dbReference type="InterPro" id="IPR003591">
    <property type="entry name" value="Leu-rich_rpt_typical-subtyp"/>
</dbReference>
<dbReference type="PANTHER" id="PTHR24373:SF275">
    <property type="entry name" value="TIR DOMAIN-CONTAINING PROTEIN"/>
    <property type="match status" value="1"/>
</dbReference>
<reference evidence="4 6" key="2">
    <citation type="journal article" date="2013" name="Nature">
        <title>Insights into bilaterian evolution from three spiralian genomes.</title>
        <authorList>
            <person name="Simakov O."/>
            <person name="Marletaz F."/>
            <person name="Cho S.J."/>
            <person name="Edsinger-Gonzales E."/>
            <person name="Havlak P."/>
            <person name="Hellsten U."/>
            <person name="Kuo D.H."/>
            <person name="Larsson T."/>
            <person name="Lv J."/>
            <person name="Arendt D."/>
            <person name="Savage R."/>
            <person name="Osoegawa K."/>
            <person name="de Jong P."/>
            <person name="Grimwood J."/>
            <person name="Chapman J.A."/>
            <person name="Shapiro H."/>
            <person name="Aerts A."/>
            <person name="Otillar R.P."/>
            <person name="Terry A.Y."/>
            <person name="Boore J.L."/>
            <person name="Grigoriev I.V."/>
            <person name="Lindberg D.R."/>
            <person name="Seaver E.C."/>
            <person name="Weisblat D.A."/>
            <person name="Putnam N.H."/>
            <person name="Rokhsar D.S."/>
        </authorList>
    </citation>
    <scope>NUCLEOTIDE SEQUENCE</scope>
    <source>
        <strain evidence="4 6">I ESC-2004</strain>
    </source>
</reference>
<dbReference type="OrthoDB" id="4691307at2759"/>
<dbReference type="PANTHER" id="PTHR24373">
    <property type="entry name" value="SLIT RELATED LEUCINE-RICH REPEAT NEURONAL PROTEIN"/>
    <property type="match status" value="1"/>
</dbReference>